<keyword evidence="4" id="KW-1185">Reference proteome</keyword>
<evidence type="ECO:0000313" key="4">
    <source>
        <dbReference type="Proteomes" id="UP000663828"/>
    </source>
</evidence>
<dbReference type="EMBL" id="CAJNOJ010000011">
    <property type="protein sequence ID" value="CAF0790063.1"/>
    <property type="molecule type" value="Genomic_DNA"/>
</dbReference>
<feature type="compositionally biased region" description="Polar residues" evidence="1">
    <location>
        <begin position="1"/>
        <end position="12"/>
    </location>
</feature>
<gene>
    <name evidence="2" type="ORF">EDS130_LOCUS4300</name>
    <name evidence="3" type="ORF">XAT740_LOCUS56360</name>
</gene>
<feature type="region of interest" description="Disordered" evidence="1">
    <location>
        <begin position="113"/>
        <end position="151"/>
    </location>
</feature>
<reference evidence="3" key="1">
    <citation type="submission" date="2021-02" db="EMBL/GenBank/DDBJ databases">
        <authorList>
            <person name="Nowell W R."/>
        </authorList>
    </citation>
    <scope>NUCLEOTIDE SEQUENCE</scope>
</reference>
<sequence length="416" mass="46809">MSVTTYSNNTSPTSFTRRNIRSSSTTASASPNAMTNEHSRLPLQTNHLHLPIPPIGDSLRVKPNRIRHSVSSQSPTTPRHHFNTDKSISAKSSKQIYTFSNPPRELQRIRHFSNQNLGRQRVASAPEENSPRSRLTQPKVLSANDSSMLRSYSNQSHIKPDEQQQWSLNALIKEQNKSKVPKAVQKRRIRFLFHCPPSKQEQVPLVLDSNQTSPRSSSSQEHPILPLILTPRSTEDLVDNNEPEMADSMQLAAILAEIQLEKDWNPNETLSKQQQQPQLVLDSSKYEYDVSNPADGTTFRLSPRTLKPDEELAARKRFAQYYQHEMRSSANAKIPSLLASIVTENNVTIGNSLDIGPTFTFKLNSSDSMKKTTSNNDNEDSLGSTTDSELVQLCYDATLKLFCDPETGLYYDLTST</sequence>
<proteinExistence type="predicted"/>
<name>A0A816F9L0_ADIRI</name>
<comment type="caution">
    <text evidence="3">The sequence shown here is derived from an EMBL/GenBank/DDBJ whole genome shotgun (WGS) entry which is preliminary data.</text>
</comment>
<dbReference type="AlphaFoldDB" id="A0A816F9L0"/>
<dbReference type="Proteomes" id="UP000663852">
    <property type="component" value="Unassembled WGS sequence"/>
</dbReference>
<organism evidence="3 4">
    <name type="scientific">Adineta ricciae</name>
    <name type="common">Rotifer</name>
    <dbReference type="NCBI Taxonomy" id="249248"/>
    <lineage>
        <taxon>Eukaryota</taxon>
        <taxon>Metazoa</taxon>
        <taxon>Spiralia</taxon>
        <taxon>Gnathifera</taxon>
        <taxon>Rotifera</taxon>
        <taxon>Eurotatoria</taxon>
        <taxon>Bdelloidea</taxon>
        <taxon>Adinetida</taxon>
        <taxon>Adinetidae</taxon>
        <taxon>Adineta</taxon>
    </lineage>
</organism>
<dbReference type="OrthoDB" id="10261083at2759"/>
<feature type="region of interest" description="Disordered" evidence="1">
    <location>
        <begin position="67"/>
        <end position="91"/>
    </location>
</feature>
<evidence type="ECO:0000256" key="1">
    <source>
        <dbReference type="SAM" id="MobiDB-lite"/>
    </source>
</evidence>
<protein>
    <submittedName>
        <fullName evidence="3">Uncharacterized protein</fullName>
    </submittedName>
</protein>
<accession>A0A816F9L0</accession>
<feature type="region of interest" description="Disordered" evidence="1">
    <location>
        <begin position="366"/>
        <end position="385"/>
    </location>
</feature>
<dbReference type="EMBL" id="CAJNOR010011008">
    <property type="protein sequence ID" value="CAF1658390.1"/>
    <property type="molecule type" value="Genomic_DNA"/>
</dbReference>
<evidence type="ECO:0000313" key="2">
    <source>
        <dbReference type="EMBL" id="CAF0790063.1"/>
    </source>
</evidence>
<evidence type="ECO:0000313" key="3">
    <source>
        <dbReference type="EMBL" id="CAF1658390.1"/>
    </source>
</evidence>
<feature type="compositionally biased region" description="Low complexity" evidence="1">
    <location>
        <begin position="13"/>
        <end position="35"/>
    </location>
</feature>
<feature type="region of interest" description="Disordered" evidence="1">
    <location>
        <begin position="1"/>
        <end position="35"/>
    </location>
</feature>
<dbReference type="Proteomes" id="UP000663828">
    <property type="component" value="Unassembled WGS sequence"/>
</dbReference>